<gene>
    <name evidence="2" type="ORF">OOU_Y34scaffold00192g29</name>
</gene>
<feature type="compositionally biased region" description="Polar residues" evidence="1">
    <location>
        <begin position="510"/>
        <end position="519"/>
    </location>
</feature>
<feature type="region of interest" description="Disordered" evidence="1">
    <location>
        <begin position="151"/>
        <end position="186"/>
    </location>
</feature>
<evidence type="ECO:0000256" key="1">
    <source>
        <dbReference type="SAM" id="MobiDB-lite"/>
    </source>
</evidence>
<accession>A0AA97P6A9</accession>
<dbReference type="AlphaFoldDB" id="A0AA97P6A9"/>
<name>A0AA97P6A9_PYRO3</name>
<feature type="compositionally biased region" description="Polar residues" evidence="1">
    <location>
        <begin position="234"/>
        <end position="248"/>
    </location>
</feature>
<dbReference type="Proteomes" id="UP000011086">
    <property type="component" value="Unassembled WGS sequence"/>
</dbReference>
<feature type="region of interest" description="Disordered" evidence="1">
    <location>
        <begin position="491"/>
        <end position="519"/>
    </location>
</feature>
<proteinExistence type="predicted"/>
<feature type="compositionally biased region" description="Low complexity" evidence="1">
    <location>
        <begin position="151"/>
        <end position="162"/>
    </location>
</feature>
<dbReference type="EMBL" id="JH793663">
    <property type="protein sequence ID" value="ELQ42843.1"/>
    <property type="molecule type" value="Genomic_DNA"/>
</dbReference>
<protein>
    <submittedName>
        <fullName evidence="2">Uncharacterized protein</fullName>
    </submittedName>
</protein>
<feature type="region of interest" description="Disordered" evidence="1">
    <location>
        <begin position="424"/>
        <end position="453"/>
    </location>
</feature>
<sequence>MTKESLRHARGEAAIFLPSYTAEWVMQSCRRAAPAIRIVTSTPASLVLFEAYSLWLKSISSCASCAPSMIPCLDRQKAARHESCANAQPAEVEKADFVIYSDQPGFIPPPSLGRLASTTEAEPLVERPASAARRAGRRVFSVQKRFLSRGSSSARRPRISAPTNFQHISSGSLQFPPPSRPRQRPRSFRPLELSIHSVNNYLLSPMLPHFEQEDREPCITAPQPAHIRDSFDSDTSTLTYQESTTSSLFHIPRRPLPQRPVSPGDSNGSPPRVPSRSRLRATLTSPERVEMMVERIASAMIEKETLQSDIDSVVQRQSIYAGRASLSAPGVEKIAPMPSIPATPAAAPSFAQRLSLDRPHTAPQKAVAIEVSTITAPPAFDISQLSMTQARFISQSTHELLGRPIGHSLPLVFRPPLRKKKSFTNISTWLSPNDSGEQDRDRGSSFESATNERTLTMENNDYYTYVAAPPARRASIVTVSSMSSWSAEEEQSYATTLSPPSTSPVRSRPGASTTPRTSRMFTFGRLSINGRQHWPHNVGVAY</sequence>
<evidence type="ECO:0000313" key="2">
    <source>
        <dbReference type="EMBL" id="ELQ42843.1"/>
    </source>
</evidence>
<organism evidence="2">
    <name type="scientific">Pyricularia oryzae (strain Y34)</name>
    <name type="common">Rice blast fungus</name>
    <name type="synonym">Magnaporthe oryzae</name>
    <dbReference type="NCBI Taxonomy" id="1143189"/>
    <lineage>
        <taxon>Eukaryota</taxon>
        <taxon>Fungi</taxon>
        <taxon>Dikarya</taxon>
        <taxon>Ascomycota</taxon>
        <taxon>Pezizomycotina</taxon>
        <taxon>Sordariomycetes</taxon>
        <taxon>Sordariomycetidae</taxon>
        <taxon>Magnaporthales</taxon>
        <taxon>Pyriculariaceae</taxon>
        <taxon>Pyricularia</taxon>
    </lineage>
</organism>
<feature type="compositionally biased region" description="Low complexity" evidence="1">
    <location>
        <begin position="495"/>
        <end position="504"/>
    </location>
</feature>
<reference evidence="2" key="1">
    <citation type="journal article" date="2012" name="PLoS Genet.">
        <title>Comparative analysis of the genomes of two field isolates of the rice blast fungus Magnaporthe oryzae.</title>
        <authorList>
            <person name="Xue M."/>
            <person name="Yang J."/>
            <person name="Li Z."/>
            <person name="Hu S."/>
            <person name="Yao N."/>
            <person name="Dean R.A."/>
            <person name="Zhao W."/>
            <person name="Shen M."/>
            <person name="Zhang H."/>
            <person name="Li C."/>
            <person name="Liu L."/>
            <person name="Cao L."/>
            <person name="Xu X."/>
            <person name="Xing Y."/>
            <person name="Hsiang T."/>
            <person name="Zhang Z."/>
            <person name="Xu J.R."/>
            <person name="Peng Y.L."/>
        </authorList>
    </citation>
    <scope>NUCLEOTIDE SEQUENCE</scope>
    <source>
        <strain evidence="2">Y34</strain>
    </source>
</reference>
<feature type="region of interest" description="Disordered" evidence="1">
    <location>
        <begin position="234"/>
        <end position="283"/>
    </location>
</feature>
<feature type="compositionally biased region" description="Polar residues" evidence="1">
    <location>
        <begin position="163"/>
        <end position="173"/>
    </location>
</feature>
<feature type="compositionally biased region" description="Polar residues" evidence="1">
    <location>
        <begin position="424"/>
        <end position="435"/>
    </location>
</feature>